<evidence type="ECO:0000313" key="2">
    <source>
        <dbReference type="Proteomes" id="UP000288951"/>
    </source>
</evidence>
<dbReference type="EMBL" id="RQSM01000003">
    <property type="protein sequence ID" value="RVU91051.1"/>
    <property type="molecule type" value="Genomic_DNA"/>
</dbReference>
<keyword evidence="2" id="KW-1185">Reference proteome</keyword>
<dbReference type="Proteomes" id="UP000288951">
    <property type="component" value="Unassembled WGS sequence"/>
</dbReference>
<protein>
    <submittedName>
        <fullName evidence="1">Uncharacterized protein</fullName>
    </submittedName>
</protein>
<sequence>MDKREYLISLQFEQGWKIDMNSYNSFPIFDNTIVFSANNKIIGKELYIEFENEEIGYILYEILIRRDNFKFNFNEDSRIYNTVSSDLNLDNLLKTLNKKINYNDLNLVGLKVYGGWEIILNRLYKSIQNYVENEFVFLAINNKNIIEVIFDKEIGYLANTGKLKNKKQTDFINFQDVENLKSLNFSDMESLVDFMENYFIKPD</sequence>
<name>A0A437UBS1_9FLAO</name>
<reference evidence="1" key="1">
    <citation type="submission" date="2018-12" db="EMBL/GenBank/DDBJ databases">
        <title>Draft genome sequence of Flaovobacterium columnare ARS1 isolated from channel catfish in Alabama.</title>
        <authorList>
            <person name="Cai W."/>
            <person name="Arias C."/>
        </authorList>
    </citation>
    <scope>NUCLEOTIDE SEQUENCE [LARGE SCALE GENOMIC DNA]</scope>
    <source>
        <strain evidence="1">ARS1</strain>
    </source>
</reference>
<proteinExistence type="predicted"/>
<dbReference type="AlphaFoldDB" id="A0A437UBS1"/>
<gene>
    <name evidence="1" type="ORF">EH230_09160</name>
</gene>
<dbReference type="RefSeq" id="WP_127823428.1">
    <property type="nucleotide sequence ID" value="NZ_RQSM01000003.1"/>
</dbReference>
<comment type="caution">
    <text evidence="1">The sequence shown here is derived from an EMBL/GenBank/DDBJ whole genome shotgun (WGS) entry which is preliminary data.</text>
</comment>
<accession>A0A437UBS1</accession>
<evidence type="ECO:0000313" key="1">
    <source>
        <dbReference type="EMBL" id="RVU91051.1"/>
    </source>
</evidence>
<organism evidence="1 2">
    <name type="scientific">Flavobacterium columnare</name>
    <dbReference type="NCBI Taxonomy" id="996"/>
    <lineage>
        <taxon>Bacteria</taxon>
        <taxon>Pseudomonadati</taxon>
        <taxon>Bacteroidota</taxon>
        <taxon>Flavobacteriia</taxon>
        <taxon>Flavobacteriales</taxon>
        <taxon>Flavobacteriaceae</taxon>
        <taxon>Flavobacterium</taxon>
    </lineage>
</organism>